<evidence type="ECO:0000256" key="5">
    <source>
        <dbReference type="ARBA" id="ARBA00023136"/>
    </source>
</evidence>
<feature type="transmembrane region" description="Helical" evidence="6">
    <location>
        <begin position="95"/>
        <end position="117"/>
    </location>
</feature>
<feature type="transmembrane region" description="Helical" evidence="6">
    <location>
        <begin position="348"/>
        <end position="367"/>
    </location>
</feature>
<feature type="transmembrane region" description="Helical" evidence="6">
    <location>
        <begin position="123"/>
        <end position="145"/>
    </location>
</feature>
<dbReference type="InterPro" id="IPR020846">
    <property type="entry name" value="MFS_dom"/>
</dbReference>
<dbReference type="InterPro" id="IPR036259">
    <property type="entry name" value="MFS_trans_sf"/>
</dbReference>
<dbReference type="PANTHER" id="PTHR43791:SF36">
    <property type="entry name" value="TRANSPORTER, PUTATIVE (AFU_ORTHOLOGUE AFUA_6G08340)-RELATED"/>
    <property type="match status" value="1"/>
</dbReference>
<keyword evidence="4 6" id="KW-1133">Transmembrane helix</keyword>
<dbReference type="GO" id="GO:0016020">
    <property type="term" value="C:membrane"/>
    <property type="evidence" value="ECO:0007669"/>
    <property type="project" value="UniProtKB-SubCell"/>
</dbReference>
<evidence type="ECO:0000313" key="8">
    <source>
        <dbReference type="EMBL" id="SDR51663.1"/>
    </source>
</evidence>
<dbReference type="AlphaFoldDB" id="A0A1H1JNU6"/>
<dbReference type="GO" id="GO:0022857">
    <property type="term" value="F:transmembrane transporter activity"/>
    <property type="evidence" value="ECO:0007669"/>
    <property type="project" value="InterPro"/>
</dbReference>
<dbReference type="Proteomes" id="UP000183487">
    <property type="component" value="Unassembled WGS sequence"/>
</dbReference>
<gene>
    <name evidence="8" type="ORF">SAMN05443245_6989</name>
</gene>
<dbReference type="InterPro" id="IPR011701">
    <property type="entry name" value="MFS"/>
</dbReference>
<evidence type="ECO:0000256" key="3">
    <source>
        <dbReference type="ARBA" id="ARBA00022692"/>
    </source>
</evidence>
<feature type="transmembrane region" description="Helical" evidence="6">
    <location>
        <begin position="324"/>
        <end position="342"/>
    </location>
</feature>
<name>A0A1H1JNU6_9BURK</name>
<feature type="domain" description="Major facilitator superfamily (MFS) profile" evidence="7">
    <location>
        <begin position="24"/>
        <end position="438"/>
    </location>
</feature>
<keyword evidence="2" id="KW-0813">Transport</keyword>
<feature type="transmembrane region" description="Helical" evidence="6">
    <location>
        <begin position="157"/>
        <end position="180"/>
    </location>
</feature>
<feature type="transmembrane region" description="Helical" evidence="6">
    <location>
        <begin position="57"/>
        <end position="74"/>
    </location>
</feature>
<comment type="subcellular location">
    <subcellularLocation>
        <location evidence="1">Membrane</location>
        <topology evidence="1">Multi-pass membrane protein</topology>
    </subcellularLocation>
</comment>
<evidence type="ECO:0000256" key="6">
    <source>
        <dbReference type="SAM" id="Phobius"/>
    </source>
</evidence>
<dbReference type="RefSeq" id="WP_074772409.1">
    <property type="nucleotide sequence ID" value="NZ_FNKP01000003.1"/>
</dbReference>
<feature type="transmembrane region" description="Helical" evidence="6">
    <location>
        <begin position="290"/>
        <end position="312"/>
    </location>
</feature>
<evidence type="ECO:0000256" key="4">
    <source>
        <dbReference type="ARBA" id="ARBA00022989"/>
    </source>
</evidence>
<organism evidence="8 9">
    <name type="scientific">Paraburkholderia fungorum</name>
    <dbReference type="NCBI Taxonomy" id="134537"/>
    <lineage>
        <taxon>Bacteria</taxon>
        <taxon>Pseudomonadati</taxon>
        <taxon>Pseudomonadota</taxon>
        <taxon>Betaproteobacteria</taxon>
        <taxon>Burkholderiales</taxon>
        <taxon>Burkholderiaceae</taxon>
        <taxon>Paraburkholderia</taxon>
    </lineage>
</organism>
<dbReference type="EMBL" id="FNKP01000003">
    <property type="protein sequence ID" value="SDR51663.1"/>
    <property type="molecule type" value="Genomic_DNA"/>
</dbReference>
<feature type="transmembrane region" description="Helical" evidence="6">
    <location>
        <begin position="379"/>
        <end position="402"/>
    </location>
</feature>
<keyword evidence="3 6" id="KW-0812">Transmembrane</keyword>
<sequence length="451" mass="48601">MNNLSTSPGTAVIDPLYRKILWRILPLIVMAYVVSYLDRVNVGFAKLQMSADLGLSSAAYGFGAGIFFLGYFLFEVPSNLILHRVGARIWIARIMVTWGVLSGAMAFIGPIASFFGVKPDTAFYVLRFLLGVAEAGFFPGIILYFNYWFTSSIHARVMALLLTAQPVSFILGAPLSGALMTYFANSQIMQGWQWLFVVEALPAVVLGIVIFFYLDNGIDEARWLDASEKTELKHRLNKENATKVDMPLRELAAYPSLWLLSAIYLLLVIGIYGVNFWMPTIVKETGIKSLLNVGLVTAIPYVIGMTIMVLVTRRAERLNKRHSYAGWCAAIAGLGLTASAMFHQSVAVTVITMAIAIGAAMSANALFWSFPGSILKGAAVAAGLAAINGFGNLGGLIGPYVLGYLSDIFGGAYFGLVFLGACMILSGALMAGKLKHLVPGTAKSSPAATRA</sequence>
<feature type="transmembrane region" description="Helical" evidence="6">
    <location>
        <begin position="257"/>
        <end position="278"/>
    </location>
</feature>
<dbReference type="Gene3D" id="1.20.1250.20">
    <property type="entry name" value="MFS general substrate transporter like domains"/>
    <property type="match status" value="2"/>
</dbReference>
<dbReference type="Pfam" id="PF07690">
    <property type="entry name" value="MFS_1"/>
    <property type="match status" value="1"/>
</dbReference>
<evidence type="ECO:0000313" key="9">
    <source>
        <dbReference type="Proteomes" id="UP000183487"/>
    </source>
</evidence>
<keyword evidence="5 6" id="KW-0472">Membrane</keyword>
<evidence type="ECO:0000256" key="2">
    <source>
        <dbReference type="ARBA" id="ARBA00022448"/>
    </source>
</evidence>
<dbReference type="OrthoDB" id="5441967at2"/>
<accession>A0A1H1JNU6</accession>
<evidence type="ECO:0000259" key="7">
    <source>
        <dbReference type="PROSITE" id="PS50850"/>
    </source>
</evidence>
<dbReference type="PANTHER" id="PTHR43791">
    <property type="entry name" value="PERMEASE-RELATED"/>
    <property type="match status" value="1"/>
</dbReference>
<feature type="transmembrane region" description="Helical" evidence="6">
    <location>
        <begin position="192"/>
        <end position="214"/>
    </location>
</feature>
<keyword evidence="9" id="KW-1185">Reference proteome</keyword>
<protein>
    <submittedName>
        <fullName evidence="8">Sugar phosphate permease</fullName>
    </submittedName>
</protein>
<reference evidence="9" key="1">
    <citation type="submission" date="2016-10" db="EMBL/GenBank/DDBJ databases">
        <authorList>
            <person name="Varghese N."/>
        </authorList>
    </citation>
    <scope>NUCLEOTIDE SEQUENCE [LARGE SCALE GENOMIC DNA]</scope>
    <source>
        <strain evidence="9">GAS106B</strain>
    </source>
</reference>
<dbReference type="FunFam" id="1.20.1250.20:FF:000018">
    <property type="entry name" value="MFS transporter permease"/>
    <property type="match status" value="1"/>
</dbReference>
<dbReference type="CDD" id="cd17319">
    <property type="entry name" value="MFS_ExuT_GudP_like"/>
    <property type="match status" value="1"/>
</dbReference>
<dbReference type="PROSITE" id="PS50850">
    <property type="entry name" value="MFS"/>
    <property type="match status" value="1"/>
</dbReference>
<proteinExistence type="predicted"/>
<dbReference type="SUPFAM" id="SSF103473">
    <property type="entry name" value="MFS general substrate transporter"/>
    <property type="match status" value="1"/>
</dbReference>
<feature type="transmembrane region" description="Helical" evidence="6">
    <location>
        <begin position="408"/>
        <end position="431"/>
    </location>
</feature>
<evidence type="ECO:0000256" key="1">
    <source>
        <dbReference type="ARBA" id="ARBA00004141"/>
    </source>
</evidence>
<feature type="transmembrane region" description="Helical" evidence="6">
    <location>
        <begin position="20"/>
        <end position="37"/>
    </location>
</feature>